<comment type="catalytic activity">
    <reaction evidence="18">
        <text>L-histidyl-L-alpha-amino acid(out) = L-histidyl-L-alpha-amino acid(in)</text>
        <dbReference type="Rhea" id="RHEA:79379"/>
        <dbReference type="ChEBI" id="CHEBI:229964"/>
    </reaction>
</comment>
<protein>
    <recommendedName>
        <fullName evidence="21">Lysosomal dipeptide transporter MFSD1</fullName>
    </recommendedName>
    <alternativeName>
        <fullName evidence="22">Major facilitator superfamily domain-containing protein 1</fullName>
    </alternativeName>
</protein>
<dbReference type="SUPFAM" id="SSF103473">
    <property type="entry name" value="MFS general substrate transporter"/>
    <property type="match status" value="1"/>
</dbReference>
<name>A0A6P7GHT4_DIAVI</name>
<comment type="catalytic activity">
    <reaction evidence="15">
        <text>L-arginyl-L-alpha-amino acid(out) = L-arginyl-L-alpha-amino acid(in)</text>
        <dbReference type="Rhea" id="RHEA:79371"/>
        <dbReference type="ChEBI" id="CHEBI:84315"/>
    </reaction>
</comment>
<comment type="subunit">
    <text evidence="24">Homodimer. Interacts with lysosomal protein GLMP (via lumenal domain); the interaction starts while both proteins are still in the endoplasmic reticulum and is required for stabilization of MFSD1 in lysosomes but has no direct effect on its targeting to lysosomes or transporter activity.</text>
</comment>
<dbReference type="RefSeq" id="XP_028149416.1">
    <property type="nucleotide sequence ID" value="XM_028293615.1"/>
</dbReference>
<comment type="catalytic activity">
    <reaction evidence="9">
        <text>L-histidyl-glycine(out) = L-histidyl-glycine(in)</text>
        <dbReference type="Rhea" id="RHEA:79395"/>
        <dbReference type="ChEBI" id="CHEBI:229957"/>
    </reaction>
</comment>
<comment type="catalytic activity">
    <reaction evidence="10">
        <text>L-alpha-aminoacyl-L-arginine(out) = L-alpha-aminoacyl-L-arginine(in)</text>
        <dbReference type="Rhea" id="RHEA:79367"/>
        <dbReference type="ChEBI" id="CHEBI:229968"/>
    </reaction>
</comment>
<evidence type="ECO:0000256" key="20">
    <source>
        <dbReference type="ARBA" id="ARBA00044924"/>
    </source>
</evidence>
<evidence type="ECO:0000256" key="15">
    <source>
        <dbReference type="ARBA" id="ARBA00044899"/>
    </source>
</evidence>
<dbReference type="CDD" id="cd17340">
    <property type="entry name" value="MFS_MFSD1"/>
    <property type="match status" value="1"/>
</dbReference>
<feature type="transmembrane region" description="Helical" evidence="25">
    <location>
        <begin position="163"/>
        <end position="183"/>
    </location>
</feature>
<comment type="catalytic activity">
    <reaction evidence="19">
        <text>L-alanyl-L-lysine(out) = L-alanyl-L-lysine(in)</text>
        <dbReference type="Rhea" id="RHEA:79415"/>
        <dbReference type="ChEBI" id="CHEBI:192470"/>
    </reaction>
</comment>
<evidence type="ECO:0000256" key="18">
    <source>
        <dbReference type="ARBA" id="ARBA00044912"/>
    </source>
</evidence>
<dbReference type="InterPro" id="IPR020846">
    <property type="entry name" value="MFS_dom"/>
</dbReference>
<dbReference type="GO" id="GO:0005765">
    <property type="term" value="C:lysosomal membrane"/>
    <property type="evidence" value="ECO:0007669"/>
    <property type="project" value="UniProtKB-SubCell"/>
</dbReference>
<evidence type="ECO:0000256" key="9">
    <source>
        <dbReference type="ARBA" id="ARBA00044878"/>
    </source>
</evidence>
<organism evidence="29">
    <name type="scientific">Diabrotica virgifera virgifera</name>
    <name type="common">western corn rootworm</name>
    <dbReference type="NCBI Taxonomy" id="50390"/>
    <lineage>
        <taxon>Eukaryota</taxon>
        <taxon>Metazoa</taxon>
        <taxon>Ecdysozoa</taxon>
        <taxon>Arthropoda</taxon>
        <taxon>Hexapoda</taxon>
        <taxon>Insecta</taxon>
        <taxon>Pterygota</taxon>
        <taxon>Neoptera</taxon>
        <taxon>Endopterygota</taxon>
        <taxon>Coleoptera</taxon>
        <taxon>Polyphaga</taxon>
        <taxon>Cucujiformia</taxon>
        <taxon>Chrysomeloidea</taxon>
        <taxon>Chrysomelidae</taxon>
        <taxon>Galerucinae</taxon>
        <taxon>Diabroticina</taxon>
        <taxon>Diabroticites</taxon>
        <taxon>Diabrotica</taxon>
    </lineage>
</organism>
<dbReference type="PROSITE" id="PS50850">
    <property type="entry name" value="MFS"/>
    <property type="match status" value="1"/>
</dbReference>
<evidence type="ECO:0000256" key="17">
    <source>
        <dbReference type="ARBA" id="ARBA00044903"/>
    </source>
</evidence>
<evidence type="ECO:0000256" key="21">
    <source>
        <dbReference type="ARBA" id="ARBA00044985"/>
    </source>
</evidence>
<evidence type="ECO:0000259" key="26">
    <source>
        <dbReference type="PROSITE" id="PS50850"/>
    </source>
</evidence>
<comment type="similarity">
    <text evidence="2">Belongs to the major facilitator superfamily.</text>
</comment>
<dbReference type="PANTHER" id="PTHR23512">
    <property type="entry name" value="MAJOR FACILITATOR SUPERFAMILY DOMAIN-CONTAINING PROTEIN 1"/>
    <property type="match status" value="1"/>
</dbReference>
<keyword evidence="5 25" id="KW-1133">Transmembrane helix</keyword>
<dbReference type="AlphaFoldDB" id="A0A6P7GHT4"/>
<dbReference type="InterPro" id="IPR011701">
    <property type="entry name" value="MFS"/>
</dbReference>
<keyword evidence="4 25" id="KW-0812">Transmembrane</keyword>
<dbReference type="InterPro" id="IPR052187">
    <property type="entry name" value="MFSD1"/>
</dbReference>
<comment type="catalytic activity">
    <reaction evidence="13">
        <text>L-alpha-aminoacyl-L-lysine(out) = L-alpha-aminoacyl-L-lysine(in)</text>
        <dbReference type="Rhea" id="RHEA:79383"/>
        <dbReference type="ChEBI" id="CHEBI:229966"/>
    </reaction>
</comment>
<evidence type="ECO:0000256" key="16">
    <source>
        <dbReference type="ARBA" id="ARBA00044900"/>
    </source>
</evidence>
<evidence type="ECO:0000256" key="4">
    <source>
        <dbReference type="ARBA" id="ARBA00022692"/>
    </source>
</evidence>
<dbReference type="Pfam" id="PF07690">
    <property type="entry name" value="MFS_1"/>
    <property type="match status" value="1"/>
</dbReference>
<comment type="catalytic activity">
    <reaction evidence="20">
        <text>L-lysyl-glycine(out) = L-lysyl-glycine(in)</text>
        <dbReference type="Rhea" id="RHEA:79407"/>
        <dbReference type="ChEBI" id="CHEBI:191202"/>
    </reaction>
</comment>
<comment type="catalytic activity">
    <reaction evidence="11">
        <text>L-alpha-aminoacyl-L-histidine(out) = L-alpha-aminoacyl-L-histidine(in)</text>
        <dbReference type="Rhea" id="RHEA:79375"/>
        <dbReference type="ChEBI" id="CHEBI:229967"/>
    </reaction>
</comment>
<dbReference type="InParanoid" id="A0A6P7GHT4"/>
<dbReference type="PANTHER" id="PTHR23512:SF3">
    <property type="entry name" value="MAJOR FACILITATOR SUPERFAMILY DOMAIN-CONTAINING PROTEIN 1"/>
    <property type="match status" value="1"/>
</dbReference>
<comment type="function">
    <text evidence="23">Lysosomal dipeptide uniporter that selectively exports lysine, arginine or histidine-containing dipeptides with a net positive charge from the lysosome lumen into the cytosol. Could play a role in a specific type of protein O-glycosylation indirectly regulating macrophages migration and tissue invasion. Also essential for liver homeostasis.</text>
</comment>
<comment type="catalytic activity">
    <reaction evidence="17">
        <text>L-arginyl-glycine(out) = L-arginyl-glycine(in)</text>
        <dbReference type="Rhea" id="RHEA:79391"/>
        <dbReference type="ChEBI" id="CHEBI:229955"/>
    </reaction>
</comment>
<evidence type="ECO:0000256" key="3">
    <source>
        <dbReference type="ARBA" id="ARBA00022448"/>
    </source>
</evidence>
<feature type="transmembrane region" description="Helical" evidence="25">
    <location>
        <begin position="297"/>
        <end position="314"/>
    </location>
</feature>
<evidence type="ECO:0000256" key="2">
    <source>
        <dbReference type="ARBA" id="ARBA00008335"/>
    </source>
</evidence>
<dbReference type="GO" id="GO:0022857">
    <property type="term" value="F:transmembrane transporter activity"/>
    <property type="evidence" value="ECO:0007669"/>
    <property type="project" value="InterPro"/>
</dbReference>
<feature type="domain" description="Major facilitator superfamily (MFS) profile" evidence="26">
    <location>
        <begin position="33"/>
        <end position="435"/>
    </location>
</feature>
<reference evidence="29" key="1">
    <citation type="submission" date="2025-04" db="UniProtKB">
        <authorList>
            <consortium name="RefSeq"/>
        </authorList>
    </citation>
    <scope>IDENTIFICATION</scope>
</reference>
<feature type="transmembrane region" description="Helical" evidence="25">
    <location>
        <begin position="408"/>
        <end position="431"/>
    </location>
</feature>
<keyword evidence="28" id="KW-1185">Reference proteome</keyword>
<evidence type="ECO:0000256" key="14">
    <source>
        <dbReference type="ARBA" id="ARBA00044898"/>
    </source>
</evidence>
<feature type="transmembrane region" description="Helical" evidence="25">
    <location>
        <begin position="106"/>
        <end position="129"/>
    </location>
</feature>
<comment type="catalytic activity">
    <reaction evidence="16">
        <text>L-lysyl-L-lysine(out) = L-lysyl-L-lysine(in)</text>
        <dbReference type="Rhea" id="RHEA:79403"/>
        <dbReference type="ChEBI" id="CHEBI:229956"/>
    </reaction>
</comment>
<feature type="transmembrane region" description="Helical" evidence="25">
    <location>
        <begin position="34"/>
        <end position="51"/>
    </location>
</feature>
<sequence>MEGGPNIQEKDDEPVAPRGFFNFLCHPLGSGHRFIALIFMCFLSFGSYFCYDNPAALQDKIKENLDLSEVQYTSLYSVYSWPNVVLNIIGGFLIDRVFGIRWGTIVYMSLTLLGQLIFATAATTGQYWMMLIGRFVFGIGAESLTVAQNNYAVLWFKGKELNMVFGLQLSFARVGSTVNFLVMESLYSAVSKITSDGHYIIGLVLYIAACTCIVSMICAIVMAIFDKRSETILGRNNNPSGETVKLTDVKDFSLAFWLVCVICVTFYCAIFPFISIAKQFFEDRFGYTSEQANDISSIVYIISGVASPILGFLVDKSGMNIYWILVGVSGTTLSHVLLGFTNISPYVAIAIMGLAYSILASSLWPLVSLIIPEYQLGTAYGVAGSIQNLGLALFNIFCGLIIDKFGYTGVEIFFIASLIAAFISSVGLLFLDRIDNGLLNKTPGGRSRHHIIHGDTQKLVDPDAEATANSSDHHEPSDFDIRNRYLSRIGAPLPSAYDIDVKGI</sequence>
<feature type="transmembrane region" description="Helical" evidence="25">
    <location>
        <begin position="254"/>
        <end position="277"/>
    </location>
</feature>
<evidence type="ECO:0000256" key="19">
    <source>
        <dbReference type="ARBA" id="ARBA00044919"/>
    </source>
</evidence>
<proteinExistence type="inferred from homology"/>
<reference evidence="27" key="2">
    <citation type="submission" date="2025-05" db="UniProtKB">
        <authorList>
            <consortium name="EnsemblMetazoa"/>
        </authorList>
    </citation>
    <scope>IDENTIFICATION</scope>
</reference>
<evidence type="ECO:0000256" key="25">
    <source>
        <dbReference type="SAM" id="Phobius"/>
    </source>
</evidence>
<dbReference type="Gene3D" id="1.20.1250.20">
    <property type="entry name" value="MFS general substrate transporter like domains"/>
    <property type="match status" value="2"/>
</dbReference>
<dbReference type="FunCoup" id="A0A6P7GHT4">
    <property type="interactions" value="1232"/>
</dbReference>
<evidence type="ECO:0000256" key="6">
    <source>
        <dbReference type="ARBA" id="ARBA00023136"/>
    </source>
</evidence>
<feature type="transmembrane region" description="Helical" evidence="25">
    <location>
        <begin position="71"/>
        <end position="94"/>
    </location>
</feature>
<dbReference type="OrthoDB" id="424834at2759"/>
<evidence type="ECO:0000313" key="28">
    <source>
        <dbReference type="Proteomes" id="UP001652700"/>
    </source>
</evidence>
<keyword evidence="3" id="KW-0813">Transport</keyword>
<evidence type="ECO:0000256" key="23">
    <source>
        <dbReference type="ARBA" id="ARBA00045709"/>
    </source>
</evidence>
<feature type="transmembrane region" description="Helical" evidence="25">
    <location>
        <begin position="135"/>
        <end position="156"/>
    </location>
</feature>
<feature type="transmembrane region" description="Helical" evidence="25">
    <location>
        <begin position="203"/>
        <end position="225"/>
    </location>
</feature>
<dbReference type="Proteomes" id="UP001652700">
    <property type="component" value="Unplaced"/>
</dbReference>
<accession>A0A6P7GHT4</accession>
<evidence type="ECO:0000256" key="24">
    <source>
        <dbReference type="ARBA" id="ARBA00046376"/>
    </source>
</evidence>
<evidence type="ECO:0000256" key="1">
    <source>
        <dbReference type="ARBA" id="ARBA00004155"/>
    </source>
</evidence>
<dbReference type="EnsemblMetazoa" id="XM_050659544.1">
    <property type="protein sequence ID" value="XP_050515501.1"/>
    <property type="gene ID" value="LOC126890538"/>
</dbReference>
<evidence type="ECO:0000256" key="13">
    <source>
        <dbReference type="ARBA" id="ARBA00044893"/>
    </source>
</evidence>
<evidence type="ECO:0000256" key="22">
    <source>
        <dbReference type="ARBA" id="ARBA00045018"/>
    </source>
</evidence>
<evidence type="ECO:0000256" key="10">
    <source>
        <dbReference type="ARBA" id="ARBA00044881"/>
    </source>
</evidence>
<gene>
    <name evidence="29" type="primary">LOC114342813</name>
</gene>
<comment type="catalytic activity">
    <reaction evidence="14">
        <text>L-aspartyl-L-lysine(out) = L-aspartyl-L-lysine(in)</text>
        <dbReference type="Rhea" id="RHEA:79411"/>
        <dbReference type="ChEBI" id="CHEBI:229953"/>
    </reaction>
</comment>
<comment type="subcellular location">
    <subcellularLocation>
        <location evidence="1">Lysosome membrane</location>
        <topology evidence="1">Multi-pass membrane protein</topology>
    </subcellularLocation>
</comment>
<feature type="transmembrane region" description="Helical" evidence="25">
    <location>
        <begin position="346"/>
        <end position="367"/>
    </location>
</feature>
<keyword evidence="6 25" id="KW-0472">Membrane</keyword>
<evidence type="ECO:0000256" key="5">
    <source>
        <dbReference type="ARBA" id="ARBA00022989"/>
    </source>
</evidence>
<keyword evidence="7" id="KW-0458">Lysosome</keyword>
<feature type="transmembrane region" description="Helical" evidence="25">
    <location>
        <begin position="321"/>
        <end position="340"/>
    </location>
</feature>
<evidence type="ECO:0000256" key="11">
    <source>
        <dbReference type="ARBA" id="ARBA00044884"/>
    </source>
</evidence>
<evidence type="ECO:0000256" key="12">
    <source>
        <dbReference type="ARBA" id="ARBA00044891"/>
    </source>
</evidence>
<comment type="catalytic activity">
    <reaction evidence="12">
        <text>L-lysyl-L-alpha-amino acid(out) = L-lysyl-L-alpha-amino acid(in)</text>
        <dbReference type="Rhea" id="RHEA:79387"/>
        <dbReference type="ChEBI" id="CHEBI:229965"/>
    </reaction>
</comment>
<feature type="transmembrane region" description="Helical" evidence="25">
    <location>
        <begin position="379"/>
        <end position="402"/>
    </location>
</feature>
<evidence type="ECO:0000256" key="8">
    <source>
        <dbReference type="ARBA" id="ARBA00044876"/>
    </source>
</evidence>
<evidence type="ECO:0000256" key="7">
    <source>
        <dbReference type="ARBA" id="ARBA00023228"/>
    </source>
</evidence>
<dbReference type="InterPro" id="IPR036259">
    <property type="entry name" value="MFS_trans_sf"/>
</dbReference>
<evidence type="ECO:0000313" key="27">
    <source>
        <dbReference type="EnsemblMetazoa" id="XP_050515501.1"/>
    </source>
</evidence>
<comment type="catalytic activity">
    <reaction evidence="8">
        <text>L-lysyl-L-alanine(out) = L-lysyl-L-alanine(in)</text>
        <dbReference type="Rhea" id="RHEA:79399"/>
        <dbReference type="ChEBI" id="CHEBI:229954"/>
    </reaction>
</comment>
<evidence type="ECO:0000313" key="29">
    <source>
        <dbReference type="RefSeq" id="XP_028149416.1"/>
    </source>
</evidence>